<evidence type="ECO:0000313" key="4">
    <source>
        <dbReference type="Proteomes" id="UP000827721"/>
    </source>
</evidence>
<feature type="compositionally biased region" description="Polar residues" evidence="1">
    <location>
        <begin position="150"/>
        <end position="183"/>
    </location>
</feature>
<dbReference type="Proteomes" id="UP000827721">
    <property type="component" value="Unassembled WGS sequence"/>
</dbReference>
<protein>
    <recommendedName>
        <fullName evidence="2">FMR1-interacting protein 1 conserved domain-containing protein</fullName>
    </recommendedName>
</protein>
<feature type="region of interest" description="Disordered" evidence="1">
    <location>
        <begin position="504"/>
        <end position="546"/>
    </location>
</feature>
<dbReference type="PANTHER" id="PTHR13309">
    <property type="entry name" value="NUCLEAR FRAGILE X MENTAL RETARDATION PROTEIN INTERACTING PROTEIN 1"/>
    <property type="match status" value="1"/>
</dbReference>
<evidence type="ECO:0000313" key="3">
    <source>
        <dbReference type="EMBL" id="KAH7548399.1"/>
    </source>
</evidence>
<dbReference type="InterPro" id="IPR039136">
    <property type="entry name" value="NUFIP1-like"/>
</dbReference>
<sequence length="546" mass="61591">MQPLFNSFSHQIQSNASAAPVPQQVLTSNMLQLQPQTPYHLGNMAPSFIPQSNPLGFSQNNLGGVLGGHNMFQVNGQLCNLPSQSQMFPPPPQTLINPQLCLPFFGNPQFGLGQPPFFQSTQQLQGNFSMPLNSSSYQQQQHQHPHQTQNPRWSRSQGDSVKYNQGNISNTNLKNVSGKNFTRNPKRGFQKSQFHHVNSVQRKSGNQHNTKGYGNERAAKFDQANHMNPPKEKKRRQPCGQEHLKSAASPIFLHGSASIPLGGLRRCKAGRKKKPAASYIFYSASNICFDKTASNILISSTVFCLVVFLILNFGRSLALIYTDLEIQQWREERRKNYPSKAIIEKKLAEKTSSSKVIDREAKMRREQLKEILAKQAELGVEVAEIPSHYLSDSEKQPYGREENTRPKPTLLQKLLSTDIRRDKSRLLQAFRFMVMNTFFKDLPEKPLKFPLVIVKENGFSEEVVEEKALFVGKDDVSEGSSRKMAGNCDYVDNDNFEMQNQNIKGVDDDHNVGENNGGDEDDDSDVKGSIYEENVRTEEEEGEIID</sequence>
<feature type="compositionally biased region" description="Polar residues" evidence="1">
    <location>
        <begin position="190"/>
        <end position="212"/>
    </location>
</feature>
<feature type="compositionally biased region" description="Low complexity" evidence="1">
    <location>
        <begin position="138"/>
        <end position="149"/>
    </location>
</feature>
<dbReference type="Pfam" id="PF10453">
    <property type="entry name" value="NUFIP1"/>
    <property type="match status" value="1"/>
</dbReference>
<dbReference type="InterPro" id="IPR019496">
    <property type="entry name" value="NUFIP1_cons_dom"/>
</dbReference>
<keyword evidence="4" id="KW-1185">Reference proteome</keyword>
<feature type="region of interest" description="Disordered" evidence="1">
    <location>
        <begin position="128"/>
        <end position="241"/>
    </location>
</feature>
<organism evidence="3 4">
    <name type="scientific">Xanthoceras sorbifolium</name>
    <dbReference type="NCBI Taxonomy" id="99658"/>
    <lineage>
        <taxon>Eukaryota</taxon>
        <taxon>Viridiplantae</taxon>
        <taxon>Streptophyta</taxon>
        <taxon>Embryophyta</taxon>
        <taxon>Tracheophyta</taxon>
        <taxon>Spermatophyta</taxon>
        <taxon>Magnoliopsida</taxon>
        <taxon>eudicotyledons</taxon>
        <taxon>Gunneridae</taxon>
        <taxon>Pentapetalae</taxon>
        <taxon>rosids</taxon>
        <taxon>malvids</taxon>
        <taxon>Sapindales</taxon>
        <taxon>Sapindaceae</taxon>
        <taxon>Xanthoceroideae</taxon>
        <taxon>Xanthoceras</taxon>
    </lineage>
</organism>
<proteinExistence type="predicted"/>
<reference evidence="3 4" key="1">
    <citation type="submission" date="2021-02" db="EMBL/GenBank/DDBJ databases">
        <title>Plant Genome Project.</title>
        <authorList>
            <person name="Zhang R.-G."/>
        </authorList>
    </citation>
    <scope>NUCLEOTIDE SEQUENCE [LARGE SCALE GENOMIC DNA]</scope>
    <source>
        <tissue evidence="3">Leaves</tissue>
    </source>
</reference>
<gene>
    <name evidence="3" type="ORF">JRO89_XS14G0119600</name>
</gene>
<feature type="domain" description="FMR1-interacting protein 1 conserved" evidence="2">
    <location>
        <begin position="320"/>
        <end position="355"/>
    </location>
</feature>
<dbReference type="PANTHER" id="PTHR13309:SF0">
    <property type="entry name" value="FMR1-INTERACTING PROTEIN NUFIP1"/>
    <property type="match status" value="1"/>
</dbReference>
<evidence type="ECO:0000256" key="1">
    <source>
        <dbReference type="SAM" id="MobiDB-lite"/>
    </source>
</evidence>
<name>A0ABQ8H543_9ROSI</name>
<feature type="compositionally biased region" description="Polar residues" evidence="1">
    <location>
        <begin position="128"/>
        <end position="137"/>
    </location>
</feature>
<evidence type="ECO:0000259" key="2">
    <source>
        <dbReference type="Pfam" id="PF10453"/>
    </source>
</evidence>
<comment type="caution">
    <text evidence="3">The sequence shown here is derived from an EMBL/GenBank/DDBJ whole genome shotgun (WGS) entry which is preliminary data.</text>
</comment>
<accession>A0ABQ8H543</accession>
<dbReference type="EMBL" id="JAFEMO010000014">
    <property type="protein sequence ID" value="KAH7548399.1"/>
    <property type="molecule type" value="Genomic_DNA"/>
</dbReference>